<keyword evidence="7" id="KW-0862">Zinc</keyword>
<evidence type="ECO:0000313" key="16">
    <source>
        <dbReference type="Proteomes" id="UP000694924"/>
    </source>
</evidence>
<dbReference type="PANTHER" id="PTHR10615">
    <property type="entry name" value="HISTONE ACETYLTRANSFERASE"/>
    <property type="match status" value="1"/>
</dbReference>
<evidence type="ECO:0000256" key="14">
    <source>
        <dbReference type="SAM" id="MobiDB-lite"/>
    </source>
</evidence>
<dbReference type="PROSITE" id="PS51726">
    <property type="entry name" value="MYST_HAT"/>
    <property type="match status" value="1"/>
</dbReference>
<keyword evidence="8" id="KW-0156">Chromatin regulator</keyword>
<keyword evidence="10" id="KW-0805">Transcription regulation</keyword>
<evidence type="ECO:0000256" key="10">
    <source>
        <dbReference type="ARBA" id="ARBA00023015"/>
    </source>
</evidence>
<organism evidence="16 17">
    <name type="scientific">Polistes dominula</name>
    <name type="common">European paper wasp</name>
    <name type="synonym">Vespa dominula</name>
    <dbReference type="NCBI Taxonomy" id="743375"/>
    <lineage>
        <taxon>Eukaryota</taxon>
        <taxon>Metazoa</taxon>
        <taxon>Ecdysozoa</taxon>
        <taxon>Arthropoda</taxon>
        <taxon>Hexapoda</taxon>
        <taxon>Insecta</taxon>
        <taxon>Pterygota</taxon>
        <taxon>Neoptera</taxon>
        <taxon>Endopterygota</taxon>
        <taxon>Hymenoptera</taxon>
        <taxon>Apocrita</taxon>
        <taxon>Aculeata</taxon>
        <taxon>Vespoidea</taxon>
        <taxon>Vespidae</taxon>
        <taxon>Polistinae</taxon>
        <taxon>Polistini</taxon>
        <taxon>Polistes</taxon>
    </lineage>
</organism>
<evidence type="ECO:0000256" key="12">
    <source>
        <dbReference type="ARBA" id="ARBA00023242"/>
    </source>
</evidence>
<gene>
    <name evidence="17" type="primary">LOC107071757</name>
</gene>
<evidence type="ECO:0000256" key="3">
    <source>
        <dbReference type="ARBA" id="ARBA00013184"/>
    </source>
</evidence>
<dbReference type="Pfam" id="PF01530">
    <property type="entry name" value="zf-C2HC"/>
    <property type="match status" value="1"/>
</dbReference>
<protein>
    <recommendedName>
        <fullName evidence="3 13">Histone acetyltransferase</fullName>
        <ecNumber evidence="3 13">2.3.1.48</ecNumber>
    </recommendedName>
</protein>
<dbReference type="EC" id="2.3.1.48" evidence="3 13"/>
<evidence type="ECO:0000256" key="7">
    <source>
        <dbReference type="ARBA" id="ARBA00022833"/>
    </source>
</evidence>
<dbReference type="RefSeq" id="XP_015186509.1">
    <property type="nucleotide sequence ID" value="XM_015331023.1"/>
</dbReference>
<dbReference type="InterPro" id="IPR002515">
    <property type="entry name" value="Znf_C2H2C"/>
</dbReference>
<keyword evidence="16" id="KW-1185">Reference proteome</keyword>
<proteinExistence type="inferred from homology"/>
<feature type="compositionally biased region" description="Polar residues" evidence="14">
    <location>
        <begin position="72"/>
        <end position="90"/>
    </location>
</feature>
<evidence type="ECO:0000256" key="8">
    <source>
        <dbReference type="ARBA" id="ARBA00022853"/>
    </source>
</evidence>
<evidence type="ECO:0000256" key="9">
    <source>
        <dbReference type="ARBA" id="ARBA00022990"/>
    </source>
</evidence>
<dbReference type="Gene3D" id="4.10.320.30">
    <property type="match status" value="1"/>
</dbReference>
<evidence type="ECO:0000313" key="17">
    <source>
        <dbReference type="RefSeq" id="XP_015186509.1"/>
    </source>
</evidence>
<evidence type="ECO:0000256" key="4">
    <source>
        <dbReference type="ARBA" id="ARBA00022679"/>
    </source>
</evidence>
<dbReference type="InterPro" id="IPR036060">
    <property type="entry name" value="Znf_C2H2C_sf"/>
</dbReference>
<feature type="region of interest" description="Disordered" evidence="14">
    <location>
        <begin position="491"/>
        <end position="518"/>
    </location>
</feature>
<feature type="compositionally biased region" description="Polar residues" evidence="14">
    <location>
        <begin position="298"/>
        <end position="313"/>
    </location>
</feature>
<dbReference type="PANTHER" id="PTHR10615:SF161">
    <property type="entry name" value="HISTONE ACETYLTRANSFERASE KAT7"/>
    <property type="match status" value="1"/>
</dbReference>
<comment type="similarity">
    <text evidence="2 13">Belongs to the MYST (SAS/MOZ) family.</text>
</comment>
<feature type="region of interest" description="Disordered" evidence="14">
    <location>
        <begin position="1"/>
        <end position="315"/>
    </location>
</feature>
<dbReference type="InterPro" id="IPR016181">
    <property type="entry name" value="Acyl_CoA_acyltransferase"/>
</dbReference>
<evidence type="ECO:0000256" key="2">
    <source>
        <dbReference type="ARBA" id="ARBA00010107"/>
    </source>
</evidence>
<feature type="compositionally biased region" description="Low complexity" evidence="14">
    <location>
        <begin position="359"/>
        <end position="393"/>
    </location>
</feature>
<evidence type="ECO:0000256" key="1">
    <source>
        <dbReference type="ARBA" id="ARBA00004123"/>
    </source>
</evidence>
<dbReference type="Pfam" id="PF01853">
    <property type="entry name" value="MOZ_SAS"/>
    <property type="match status" value="1"/>
</dbReference>
<keyword evidence="6" id="KW-0863">Zinc-finger</keyword>
<evidence type="ECO:0000256" key="5">
    <source>
        <dbReference type="ARBA" id="ARBA00022723"/>
    </source>
</evidence>
<dbReference type="InterPro" id="IPR050603">
    <property type="entry name" value="MYST_HAT"/>
</dbReference>
<dbReference type="Gene3D" id="1.10.10.10">
    <property type="entry name" value="Winged helix-like DNA-binding domain superfamily/Winged helix DNA-binding domain"/>
    <property type="match status" value="1"/>
</dbReference>
<dbReference type="Pfam" id="PF17772">
    <property type="entry name" value="zf-MYST"/>
    <property type="match status" value="1"/>
</dbReference>
<feature type="domain" description="MYST-type HAT" evidence="15">
    <location>
        <begin position="555"/>
        <end position="830"/>
    </location>
</feature>
<dbReference type="InterPro" id="IPR002717">
    <property type="entry name" value="HAT_MYST-type"/>
</dbReference>
<dbReference type="InterPro" id="IPR036388">
    <property type="entry name" value="WH-like_DNA-bd_sf"/>
</dbReference>
<keyword evidence="5" id="KW-0479">Metal-binding</keyword>
<feature type="compositionally biased region" description="Low complexity" evidence="14">
    <location>
        <begin position="114"/>
        <end position="143"/>
    </location>
</feature>
<reference evidence="17" key="1">
    <citation type="submission" date="2025-08" db="UniProtKB">
        <authorList>
            <consortium name="RefSeq"/>
        </authorList>
    </citation>
    <scope>IDENTIFICATION</scope>
    <source>
        <tissue evidence="17">Whole body</tissue>
    </source>
</reference>
<feature type="compositionally biased region" description="Basic residues" evidence="14">
    <location>
        <begin position="283"/>
        <end position="295"/>
    </location>
</feature>
<dbReference type="Gene3D" id="3.30.60.60">
    <property type="entry name" value="N-acetyl transferase-like"/>
    <property type="match status" value="1"/>
</dbReference>
<keyword evidence="4" id="KW-0808">Transferase</keyword>
<comment type="catalytic activity">
    <reaction evidence="13">
        <text>L-lysyl-[protein] + acetyl-CoA = N(6)-acetyl-L-lysyl-[protein] + CoA + H(+)</text>
        <dbReference type="Rhea" id="RHEA:45948"/>
        <dbReference type="Rhea" id="RHEA-COMP:9752"/>
        <dbReference type="Rhea" id="RHEA-COMP:10731"/>
        <dbReference type="ChEBI" id="CHEBI:15378"/>
        <dbReference type="ChEBI" id="CHEBI:29969"/>
        <dbReference type="ChEBI" id="CHEBI:57287"/>
        <dbReference type="ChEBI" id="CHEBI:57288"/>
        <dbReference type="ChEBI" id="CHEBI:61930"/>
        <dbReference type="EC" id="2.3.1.48"/>
    </reaction>
</comment>
<dbReference type="SUPFAM" id="SSF103637">
    <property type="entry name" value="CCHHC domain"/>
    <property type="match status" value="1"/>
</dbReference>
<feature type="compositionally biased region" description="Low complexity" evidence="14">
    <location>
        <begin position="9"/>
        <end position="49"/>
    </location>
</feature>
<dbReference type="GeneID" id="107071757"/>
<dbReference type="Gene3D" id="3.40.630.30">
    <property type="match status" value="1"/>
</dbReference>
<comment type="subcellular location">
    <subcellularLocation>
        <location evidence="1 13">Nucleus</location>
    </subcellularLocation>
</comment>
<feature type="region of interest" description="Disordered" evidence="14">
    <location>
        <begin position="335"/>
        <end position="400"/>
    </location>
</feature>
<dbReference type="SUPFAM" id="SSF55729">
    <property type="entry name" value="Acyl-CoA N-acyltransferases (Nat)"/>
    <property type="match status" value="1"/>
</dbReference>
<feature type="compositionally biased region" description="Low complexity" evidence="14">
    <location>
        <begin position="175"/>
        <end position="205"/>
    </location>
</feature>
<keyword evidence="12 13" id="KW-0539">Nucleus</keyword>
<keyword evidence="9" id="KW-0007">Acetylation</keyword>
<evidence type="ECO:0000256" key="13">
    <source>
        <dbReference type="RuleBase" id="RU361211"/>
    </source>
</evidence>
<evidence type="ECO:0000256" key="11">
    <source>
        <dbReference type="ARBA" id="ARBA00023163"/>
    </source>
</evidence>
<keyword evidence="11" id="KW-0804">Transcription</keyword>
<dbReference type="InterPro" id="IPR040706">
    <property type="entry name" value="Zf-MYST"/>
</dbReference>
<sequence length="841" mass="93679">MTPKRKTTSSESTSSSSSGSSSSSSSSSGSESSSSDSENSSSSANSQKASDSERSKKKVPFSQARHVKSKTEPTPTTTAENKRTSGTNVKVSDKNTKLPLEPLQKKFKKKSIFSPENSSESDNSSAPKINAIKAANNNVKCNKTQPKMKPAEPKLKSTVPTRPALVAKPPQIQKSDSSVSSKSCSGGSGSSGSTDSSSDSDSSESATSPQSQPKKKEIPPPVAQNIATSVQSKRPSTTASPAKPLKCTKRQVSRIKSEDDGDASASDKEIDENIDVNPSKGTVRGKRKLQTRKGSKLLQLQTKVASDSESDTGMETVERKRILQIPLIRCDLSGVAESKRSTSKSPVKRAGPSQGARHSTSTTTTNRTTQSATTGSSNSAAAAAAANRTGQNSYNRTRTTTKERECPLAACCDSRGHLSGKFDTHFTLEACPLYHNTTPQHCIEFYKERKKKEDERKKSIANLAKKSPKGGHQTTEQRNYQLKVREMRSKWKPHTGEDNGSDSGNDLPGNEKNKQPRLTNLTSDYDLKLFMEAQATSSEKIEKELKELDYDGDGRNSGGTRCIEMGKWEMEVWYQSPYPEEFSRAPKLYLCEYCLRYAKSRQVLRRHREKCLWRHPPGHEVYRKDKIGVWEVDGKRYKQYCQNLCLLAKFFLDHKTLYYDVEPFLFYVMTIGDSEGCHTVGYFSKEKNSFLNYNVSCILTLPPYQRQGYGRLLIDFSYLLTRVEKKIGSPEKPLSDLGLISYRSYWKDVLLEYLCNFGGKELSVKDISKEMAIDSYDIVSTLQALGMMKYWKGKHIILKKQDVIDDYKERMKRHGLGYKEIDPECLKWNPFQPPKTPSASN</sequence>
<feature type="compositionally biased region" description="Polar residues" evidence="14">
    <location>
        <begin position="225"/>
        <end position="240"/>
    </location>
</feature>
<accession>A0ABM1J222</accession>
<dbReference type="PROSITE" id="PS51802">
    <property type="entry name" value="ZF_CCHHC"/>
    <property type="match status" value="1"/>
</dbReference>
<name>A0ABM1J222_POLDO</name>
<evidence type="ECO:0000259" key="15">
    <source>
        <dbReference type="PROSITE" id="PS51726"/>
    </source>
</evidence>
<evidence type="ECO:0000256" key="6">
    <source>
        <dbReference type="ARBA" id="ARBA00022771"/>
    </source>
</evidence>
<dbReference type="Proteomes" id="UP000694924">
    <property type="component" value="Unplaced"/>
</dbReference>